<keyword evidence="3" id="KW-1185">Reference proteome</keyword>
<dbReference type="Proteomes" id="UP000620064">
    <property type="component" value="Unassembled WGS sequence"/>
</dbReference>
<comment type="caution">
    <text evidence="2">The sequence shown here is derived from an EMBL/GenBank/DDBJ whole genome shotgun (WGS) entry which is preliminary data.</text>
</comment>
<feature type="transmembrane region" description="Helical" evidence="1">
    <location>
        <begin position="36"/>
        <end position="55"/>
    </location>
</feature>
<proteinExistence type="predicted"/>
<dbReference type="RefSeq" id="WP_188618346.1">
    <property type="nucleotide sequence ID" value="NZ_BMLV01000006.1"/>
</dbReference>
<keyword evidence="1" id="KW-0472">Membrane</keyword>
<accession>A0ABQ2NKU9</accession>
<evidence type="ECO:0000313" key="2">
    <source>
        <dbReference type="EMBL" id="GGP05873.1"/>
    </source>
</evidence>
<organism evidence="2 3">
    <name type="scientific">Cloacibacterium rupense</name>
    <dbReference type="NCBI Taxonomy" id="517423"/>
    <lineage>
        <taxon>Bacteria</taxon>
        <taxon>Pseudomonadati</taxon>
        <taxon>Bacteroidota</taxon>
        <taxon>Flavobacteriia</taxon>
        <taxon>Flavobacteriales</taxon>
        <taxon>Weeksellaceae</taxon>
    </lineage>
</organism>
<feature type="transmembrane region" description="Helical" evidence="1">
    <location>
        <begin position="7"/>
        <end position="30"/>
    </location>
</feature>
<keyword evidence="1" id="KW-0812">Transmembrane</keyword>
<name>A0ABQ2NKU9_9FLAO</name>
<protein>
    <submittedName>
        <fullName evidence="2">Uncharacterized protein</fullName>
    </submittedName>
</protein>
<dbReference type="EMBL" id="BMLV01000006">
    <property type="protein sequence ID" value="GGP05873.1"/>
    <property type="molecule type" value="Genomic_DNA"/>
</dbReference>
<sequence length="205" mass="24320">MWPKKKYFLIVNLYNLLIGALLLSIIYLLILKFQNGISTLWICGVLGIFTTLLFLNNSRILNYFHSKIRFKNLISEIEFMLKKQKPYMFNKSVFDEIKEISIDDFVKNEDLKIEYVGKFFGQKLSTLRFSIDSVYVNKLEYSISKITNWGLIFNPRDKRSSIVKLYFGSEDKYSEFMLSDFNISETEFFVLLLFCKIKSDFLKDK</sequence>
<evidence type="ECO:0000256" key="1">
    <source>
        <dbReference type="SAM" id="Phobius"/>
    </source>
</evidence>
<evidence type="ECO:0000313" key="3">
    <source>
        <dbReference type="Proteomes" id="UP000620064"/>
    </source>
</evidence>
<reference evidence="3" key="1">
    <citation type="journal article" date="2019" name="Int. J. Syst. Evol. Microbiol.">
        <title>The Global Catalogue of Microorganisms (GCM) 10K type strain sequencing project: providing services to taxonomists for standard genome sequencing and annotation.</title>
        <authorList>
            <consortium name="The Broad Institute Genomics Platform"/>
            <consortium name="The Broad Institute Genome Sequencing Center for Infectious Disease"/>
            <person name="Wu L."/>
            <person name="Ma J."/>
        </authorList>
    </citation>
    <scope>NUCLEOTIDE SEQUENCE [LARGE SCALE GENOMIC DNA]</scope>
    <source>
        <strain evidence="3">CGMCC 1.7656</strain>
    </source>
</reference>
<gene>
    <name evidence="2" type="ORF">GCM10010992_23700</name>
</gene>
<keyword evidence="1" id="KW-1133">Transmembrane helix</keyword>